<dbReference type="Gene3D" id="3.20.20.140">
    <property type="entry name" value="Metal-dependent hydrolases"/>
    <property type="match status" value="1"/>
</dbReference>
<sequence length="472" mass="51989">MTKTICIRNAAWIIGWSEAQDDHVYLRDGDVAWTGDRLVQVGGRYEGTVDTEIDGRTRLVMPGLIDIHCHPTQTPIYRGFVEEFGDPRLFFNGRQDFRQSFVQDEPAMRASARYGLAEMAAAGITTIVDLSHAYPGWLDILDESGLRVWVAPMFRSARWWASTGQETRYDWSEDMGAAAFAEACEVMDAAESHPNGRFSAMVAPAQIDTCTTELLQQAIALAAETGRTLFTHGAQSYPEFNQMARLHDKSPVAYMDEIGFLGERTIIGHAVFTDEHPWLLWKTREDLDLLAKSGTTIAHCPTIFVRDGTLLHHIGAYMDAGVNVAIGTDTHPQNMLEEIRAAELLARAAAGPRHTSNTARLFRAATAGAAKVLGRDDIGRLAPGAKADLVTFDLDHPQMHPMRDPLRTIVHQAAERAIDNVYVDGEIVVAQGQPTRIDWREAAEALTREQARIAGKAGDIDAIIPLALAYGS</sequence>
<dbReference type="PANTHER" id="PTHR43794">
    <property type="entry name" value="AMINOHYDROLASE SSNA-RELATED"/>
    <property type="match status" value="1"/>
</dbReference>
<dbReference type="InterPro" id="IPR011059">
    <property type="entry name" value="Metal-dep_hydrolase_composite"/>
</dbReference>
<dbReference type="EMBL" id="RZNJ01000003">
    <property type="protein sequence ID" value="RUT31422.1"/>
    <property type="molecule type" value="Genomic_DNA"/>
</dbReference>
<gene>
    <name evidence="4" type="ORF">EMQ25_11275</name>
</gene>
<dbReference type="SUPFAM" id="SSF51338">
    <property type="entry name" value="Composite domain of metallo-dependent hydrolases"/>
    <property type="match status" value="1"/>
</dbReference>
<feature type="domain" description="Amidohydrolase-related" evidence="3">
    <location>
        <begin position="59"/>
        <end position="428"/>
    </location>
</feature>
<dbReference type="InterPro" id="IPR050287">
    <property type="entry name" value="MTA/SAH_deaminase"/>
</dbReference>
<dbReference type="SUPFAM" id="SSF51556">
    <property type="entry name" value="Metallo-dependent hydrolases"/>
    <property type="match status" value="1"/>
</dbReference>
<keyword evidence="2 4" id="KW-0378">Hydrolase</keyword>
<dbReference type="OrthoDB" id="9796020at2"/>
<evidence type="ECO:0000313" key="4">
    <source>
        <dbReference type="EMBL" id="RUT31422.1"/>
    </source>
</evidence>
<reference evidence="4 5" key="1">
    <citation type="journal article" date="2016" name="Int. J. Syst. Evol. Microbiol.">
        <title>Arsenicitalea aurantiaca gen. nov., sp. nov., a new member of the family Hyphomicrobiaceae, isolated from high-arsenic sediment.</title>
        <authorList>
            <person name="Mu Y."/>
            <person name="Zhou L."/>
            <person name="Zeng X.C."/>
            <person name="Liu L."/>
            <person name="Pan Y."/>
            <person name="Chen X."/>
            <person name="Wang J."/>
            <person name="Li S."/>
            <person name="Li W.J."/>
            <person name="Wang Y."/>
        </authorList>
    </citation>
    <scope>NUCLEOTIDE SEQUENCE [LARGE SCALE GENOMIC DNA]</scope>
    <source>
        <strain evidence="4 5">42-50</strain>
    </source>
</reference>
<protein>
    <submittedName>
        <fullName evidence="4">N-ethylammeline chlorohydrolase</fullName>
    </submittedName>
</protein>
<dbReference type="GO" id="GO:0016810">
    <property type="term" value="F:hydrolase activity, acting on carbon-nitrogen (but not peptide) bonds"/>
    <property type="evidence" value="ECO:0007669"/>
    <property type="project" value="InterPro"/>
</dbReference>
<organism evidence="4 5">
    <name type="scientific">Arsenicitalea aurantiaca</name>
    <dbReference type="NCBI Taxonomy" id="1783274"/>
    <lineage>
        <taxon>Bacteria</taxon>
        <taxon>Pseudomonadati</taxon>
        <taxon>Pseudomonadota</taxon>
        <taxon>Alphaproteobacteria</taxon>
        <taxon>Hyphomicrobiales</taxon>
        <taxon>Devosiaceae</taxon>
        <taxon>Arsenicitalea</taxon>
    </lineage>
</organism>
<evidence type="ECO:0000313" key="5">
    <source>
        <dbReference type="Proteomes" id="UP000281547"/>
    </source>
</evidence>
<evidence type="ECO:0000259" key="3">
    <source>
        <dbReference type="Pfam" id="PF01979"/>
    </source>
</evidence>
<evidence type="ECO:0000256" key="1">
    <source>
        <dbReference type="ARBA" id="ARBA00006745"/>
    </source>
</evidence>
<name>A0A433XBI4_9HYPH</name>
<dbReference type="RefSeq" id="WP_127188667.1">
    <property type="nucleotide sequence ID" value="NZ_RZNJ01000003.1"/>
</dbReference>
<dbReference type="Gene3D" id="2.30.40.10">
    <property type="entry name" value="Urease, subunit C, domain 1"/>
    <property type="match status" value="1"/>
</dbReference>
<dbReference type="AlphaFoldDB" id="A0A433XBI4"/>
<keyword evidence="5" id="KW-1185">Reference proteome</keyword>
<dbReference type="InterPro" id="IPR032466">
    <property type="entry name" value="Metal_Hydrolase"/>
</dbReference>
<dbReference type="PANTHER" id="PTHR43794:SF11">
    <property type="entry name" value="AMIDOHYDROLASE-RELATED DOMAIN-CONTAINING PROTEIN"/>
    <property type="match status" value="1"/>
</dbReference>
<comment type="similarity">
    <text evidence="1">Belongs to the metallo-dependent hydrolases superfamily. ATZ/TRZ family.</text>
</comment>
<dbReference type="Pfam" id="PF01979">
    <property type="entry name" value="Amidohydro_1"/>
    <property type="match status" value="1"/>
</dbReference>
<dbReference type="InterPro" id="IPR006680">
    <property type="entry name" value="Amidohydro-rel"/>
</dbReference>
<evidence type="ECO:0000256" key="2">
    <source>
        <dbReference type="ARBA" id="ARBA00022801"/>
    </source>
</evidence>
<accession>A0A433XBI4</accession>
<proteinExistence type="inferred from homology"/>
<dbReference type="Proteomes" id="UP000281547">
    <property type="component" value="Unassembled WGS sequence"/>
</dbReference>
<comment type="caution">
    <text evidence="4">The sequence shown here is derived from an EMBL/GenBank/DDBJ whole genome shotgun (WGS) entry which is preliminary data.</text>
</comment>